<feature type="domain" description="HTH arsR-type" evidence="2">
    <location>
        <begin position="1"/>
        <end position="89"/>
    </location>
</feature>
<evidence type="ECO:0000313" key="4">
    <source>
        <dbReference type="Proteomes" id="UP000181980"/>
    </source>
</evidence>
<keyword evidence="3" id="KW-0238">DNA-binding</keyword>
<dbReference type="Pfam" id="PF12840">
    <property type="entry name" value="HTH_20"/>
    <property type="match status" value="1"/>
</dbReference>
<dbReference type="Pfam" id="PF08327">
    <property type="entry name" value="AHSA1"/>
    <property type="match status" value="1"/>
</dbReference>
<dbReference type="InterPro" id="IPR036388">
    <property type="entry name" value="WH-like_DNA-bd_sf"/>
</dbReference>
<name>A0A1H5PWW8_9ACTN</name>
<keyword evidence="4" id="KW-1185">Reference proteome</keyword>
<dbReference type="Gene3D" id="1.10.10.10">
    <property type="entry name" value="Winged helix-like DNA-binding domain superfamily/Winged helix DNA-binding domain"/>
    <property type="match status" value="1"/>
</dbReference>
<dbReference type="InterPro" id="IPR013538">
    <property type="entry name" value="ASHA1/2-like_C"/>
</dbReference>
<dbReference type="STRING" id="561176.SAMN04488561_6350"/>
<dbReference type="InterPro" id="IPR023393">
    <property type="entry name" value="START-like_dom_sf"/>
</dbReference>
<dbReference type="NCBIfam" id="NF033788">
    <property type="entry name" value="HTH_metalloreg"/>
    <property type="match status" value="1"/>
</dbReference>
<dbReference type="InterPro" id="IPR001845">
    <property type="entry name" value="HTH_ArsR_DNA-bd_dom"/>
</dbReference>
<gene>
    <name evidence="3" type="ORF">SAMN04488561_6350</name>
</gene>
<dbReference type="SUPFAM" id="SSF55961">
    <property type="entry name" value="Bet v1-like"/>
    <property type="match status" value="1"/>
</dbReference>
<dbReference type="RefSeq" id="WP_074946842.1">
    <property type="nucleotide sequence ID" value="NZ_FNUC01000004.1"/>
</dbReference>
<dbReference type="PROSITE" id="PS50987">
    <property type="entry name" value="HTH_ARSR_2"/>
    <property type="match status" value="1"/>
</dbReference>
<dbReference type="CDD" id="cd08893">
    <property type="entry name" value="SRPBCC_CalC_Aha1-like_GntR-HTH"/>
    <property type="match status" value="1"/>
</dbReference>
<dbReference type="InterPro" id="IPR036390">
    <property type="entry name" value="WH_DNA-bd_sf"/>
</dbReference>
<dbReference type="PANTHER" id="PTHR38600:SF1">
    <property type="entry name" value="TRANSCRIPTIONAL REGULATORY PROTEIN"/>
    <property type="match status" value="1"/>
</dbReference>
<dbReference type="GO" id="GO:0003677">
    <property type="term" value="F:DNA binding"/>
    <property type="evidence" value="ECO:0007669"/>
    <property type="project" value="UniProtKB-KW"/>
</dbReference>
<sequence>MDDDVFRALGDPSRRALLDSLNRDNGQTLRQLCAGLDMARQSVSKHLAVLEAAGLVTTERRGREKHHFLNAEPINAIADRWISRYHRGRVQALADLKTALEATPVSDTQFTYTTFIRTTPEQLWQALTDKAFTSRYWGATFDTDWQAGSPMVWHEAGATIADDEQRVLEADPFRRLSYTWHTFTPEFAAAHGLDPDKVAAMAKEPRSKVTFDLEQRGDLVRLTVIHDGFEPGSQVLQDISGGWPELIASLKTLMETGEPLPSGT</sequence>
<evidence type="ECO:0000256" key="1">
    <source>
        <dbReference type="ARBA" id="ARBA00006817"/>
    </source>
</evidence>
<organism evidence="3 4">
    <name type="scientific">Jiangella alba</name>
    <dbReference type="NCBI Taxonomy" id="561176"/>
    <lineage>
        <taxon>Bacteria</taxon>
        <taxon>Bacillati</taxon>
        <taxon>Actinomycetota</taxon>
        <taxon>Actinomycetes</taxon>
        <taxon>Jiangellales</taxon>
        <taxon>Jiangellaceae</taxon>
        <taxon>Jiangella</taxon>
    </lineage>
</organism>
<reference evidence="4" key="1">
    <citation type="submission" date="2016-10" db="EMBL/GenBank/DDBJ databases">
        <authorList>
            <person name="Varghese N."/>
            <person name="Submissions S."/>
        </authorList>
    </citation>
    <scope>NUCLEOTIDE SEQUENCE [LARGE SCALE GENOMIC DNA]</scope>
    <source>
        <strain evidence="4">DSM 45237</strain>
    </source>
</reference>
<evidence type="ECO:0000259" key="2">
    <source>
        <dbReference type="PROSITE" id="PS50987"/>
    </source>
</evidence>
<comment type="similarity">
    <text evidence="1">Belongs to the AHA1 family.</text>
</comment>
<dbReference type="SUPFAM" id="SSF46785">
    <property type="entry name" value="Winged helix' DNA-binding domain"/>
    <property type="match status" value="1"/>
</dbReference>
<protein>
    <submittedName>
        <fullName evidence="3">DNA-binding transcriptional regulator, ArsR family</fullName>
    </submittedName>
</protein>
<dbReference type="Gene3D" id="3.30.530.20">
    <property type="match status" value="1"/>
</dbReference>
<evidence type="ECO:0000313" key="3">
    <source>
        <dbReference type="EMBL" id="SEF18296.1"/>
    </source>
</evidence>
<dbReference type="EMBL" id="FNUC01000004">
    <property type="protein sequence ID" value="SEF18296.1"/>
    <property type="molecule type" value="Genomic_DNA"/>
</dbReference>
<proteinExistence type="inferred from homology"/>
<dbReference type="InterPro" id="IPR011991">
    <property type="entry name" value="ArsR-like_HTH"/>
</dbReference>
<dbReference type="PANTHER" id="PTHR38600">
    <property type="entry name" value="TRANSCRIPTIONAL REGULATORY PROTEIN"/>
    <property type="match status" value="1"/>
</dbReference>
<dbReference type="Proteomes" id="UP000181980">
    <property type="component" value="Unassembled WGS sequence"/>
</dbReference>
<dbReference type="GO" id="GO:0003700">
    <property type="term" value="F:DNA-binding transcription factor activity"/>
    <property type="evidence" value="ECO:0007669"/>
    <property type="project" value="InterPro"/>
</dbReference>
<dbReference type="PRINTS" id="PR00778">
    <property type="entry name" value="HTHARSR"/>
</dbReference>
<dbReference type="AlphaFoldDB" id="A0A1H5PWW8"/>
<dbReference type="CDD" id="cd00090">
    <property type="entry name" value="HTH_ARSR"/>
    <property type="match status" value="1"/>
</dbReference>
<accession>A0A1H5PWW8</accession>
<dbReference type="SMART" id="SM00418">
    <property type="entry name" value="HTH_ARSR"/>
    <property type="match status" value="1"/>
</dbReference>